<accession>A0A2U1U9E7</accession>
<dbReference type="InterPro" id="IPR006949">
    <property type="entry name" value="Barrel_Baseplate_J-like"/>
</dbReference>
<dbReference type="Pfam" id="PF04865">
    <property type="entry name" value="Baseplate_J"/>
    <property type="match status" value="1"/>
</dbReference>
<protein>
    <recommendedName>
        <fullName evidence="1">Baseplate protein J-like barrel domain-containing protein</fullName>
    </recommendedName>
</protein>
<organism evidence="2 3">
    <name type="scientific">Brenneria corticis</name>
    <dbReference type="NCBI Taxonomy" id="2173106"/>
    <lineage>
        <taxon>Bacteria</taxon>
        <taxon>Pseudomonadati</taxon>
        <taxon>Pseudomonadota</taxon>
        <taxon>Gammaproteobacteria</taxon>
        <taxon>Enterobacterales</taxon>
        <taxon>Pectobacteriaceae</taxon>
        <taxon>Brenneria</taxon>
    </lineage>
</organism>
<feature type="domain" description="Baseplate protein J-like barrel" evidence="1">
    <location>
        <begin position="107"/>
        <end position="191"/>
    </location>
</feature>
<dbReference type="PANTHER" id="PTHR37829:SF3">
    <property type="entry name" value="PROTEIN JAYE-RELATED"/>
    <property type="match status" value="1"/>
</dbReference>
<name>A0A2U1U9E7_9GAMM</name>
<dbReference type="PANTHER" id="PTHR37829">
    <property type="entry name" value="PHAGE-LIKE ELEMENT PBSX PROTEIN XKDT"/>
    <property type="match status" value="1"/>
</dbReference>
<comment type="caution">
    <text evidence="2">The sequence shown here is derived from an EMBL/GenBank/DDBJ whole genome shotgun (WGS) entry which is preliminary data.</text>
</comment>
<dbReference type="AlphaFoldDB" id="A0A2U1U9E7"/>
<dbReference type="Proteomes" id="UP000296159">
    <property type="component" value="Unassembled WGS sequence"/>
</dbReference>
<evidence type="ECO:0000313" key="3">
    <source>
        <dbReference type="Proteomes" id="UP000296159"/>
    </source>
</evidence>
<sequence>MTTKPQIDYEQVLIDAGMPITTDAITEQFQTQVKAEGLITNTSRMSPFWRLINAIVTTPVLWLKGVLINVVLANMFLATAKGTFLDLFAWGVNVIRKPATAAGGVIRFVKSDANAVVLVSAGTVIQTERINGQVYSLRVTVDTTIPAGNASGLVPVAATGDGTAFNLAPGYYRILPVAVTGIERAENEDDWLITPGADQESDDDLRDRCRNQYNLVGNYHTDAVYRSMIAAVAGLSIDRIFFLHDAPRGPGTANAYLLLDSGVISAPFITAVNDYITTQGHHGHGDDMQCMAMPETQHDLTVTLYVNNLANVTADELSALRNGCENLVRCAFRENSEYDVKKTWPYDRFSFSNLGRELHRQFGLIDSVAFSQSDIVSGLNVPRLKTLAVVIDNA</sequence>
<proteinExistence type="predicted"/>
<keyword evidence="3" id="KW-1185">Reference proteome</keyword>
<gene>
    <name evidence="2" type="ORF">DDT56_05095</name>
</gene>
<dbReference type="InterPro" id="IPR052399">
    <property type="entry name" value="Phage_Baseplate_Assmbl_Protein"/>
</dbReference>
<dbReference type="RefSeq" id="WP_136165403.1">
    <property type="nucleotide sequence ID" value="NZ_KZ819073.1"/>
</dbReference>
<evidence type="ECO:0000313" key="2">
    <source>
        <dbReference type="EMBL" id="PWC18247.1"/>
    </source>
</evidence>
<evidence type="ECO:0000259" key="1">
    <source>
        <dbReference type="Pfam" id="PF04865"/>
    </source>
</evidence>
<reference evidence="2 3" key="1">
    <citation type="submission" date="2018-04" db="EMBL/GenBank/DDBJ databases">
        <title>Brenneria corticis sp.nov.</title>
        <authorList>
            <person name="Li Y."/>
        </authorList>
    </citation>
    <scope>NUCLEOTIDE SEQUENCE [LARGE SCALE GENOMIC DNA]</scope>
    <source>
        <strain evidence="2 3">CFCC 11842</strain>
    </source>
</reference>
<dbReference type="EMBL" id="QDKH01000005">
    <property type="protein sequence ID" value="PWC18247.1"/>
    <property type="molecule type" value="Genomic_DNA"/>
</dbReference>